<evidence type="ECO:0000256" key="1">
    <source>
        <dbReference type="SAM" id="Coils"/>
    </source>
</evidence>
<organism evidence="2 3">
    <name type="scientific">Geobacillus jurassicus</name>
    <dbReference type="NCBI Taxonomy" id="235932"/>
    <lineage>
        <taxon>Bacteria</taxon>
        <taxon>Bacillati</taxon>
        <taxon>Bacillota</taxon>
        <taxon>Bacilli</taxon>
        <taxon>Bacillales</taxon>
        <taxon>Anoxybacillaceae</taxon>
        <taxon>Geobacillus</taxon>
    </lineage>
</organism>
<evidence type="ECO:0000313" key="2">
    <source>
        <dbReference type="EMBL" id="MFC0298829.1"/>
    </source>
</evidence>
<keyword evidence="3" id="KW-1185">Reference proteome</keyword>
<keyword evidence="1" id="KW-0175">Coiled coil</keyword>
<dbReference type="EMBL" id="JBHLVN010000125">
    <property type="protein sequence ID" value="MFC0298829.1"/>
    <property type="molecule type" value="Genomic_DNA"/>
</dbReference>
<comment type="caution">
    <text evidence="2">The sequence shown here is derived from an EMBL/GenBank/DDBJ whole genome shotgun (WGS) entry which is preliminary data.</text>
</comment>
<dbReference type="RefSeq" id="WP_245629362.1">
    <property type="nucleotide sequence ID" value="NZ_JBHLVN010000125.1"/>
</dbReference>
<reference evidence="2 3" key="1">
    <citation type="submission" date="2024-09" db="EMBL/GenBank/DDBJ databases">
        <authorList>
            <person name="Sun Q."/>
            <person name="Mori K."/>
        </authorList>
    </citation>
    <scope>NUCLEOTIDE SEQUENCE [LARGE SCALE GENOMIC DNA]</scope>
    <source>
        <strain evidence="2 3">CCM 7224</strain>
    </source>
</reference>
<proteinExistence type="predicted"/>
<name>A0ABV6GY51_9BACL</name>
<gene>
    <name evidence="2" type="ORF">ACFFHQ_15870</name>
</gene>
<dbReference type="Proteomes" id="UP001589785">
    <property type="component" value="Unassembled WGS sequence"/>
</dbReference>
<protein>
    <submittedName>
        <fullName evidence="2">YgaB family protein</fullName>
    </submittedName>
</protein>
<feature type="coiled-coil region" evidence="1">
    <location>
        <begin position="18"/>
        <end position="61"/>
    </location>
</feature>
<accession>A0ABV6GY51</accession>
<dbReference type="InterPro" id="IPR025572">
    <property type="entry name" value="YgaB"/>
</dbReference>
<dbReference type="Pfam" id="PF14182">
    <property type="entry name" value="YgaB"/>
    <property type="match status" value="1"/>
</dbReference>
<sequence length="70" mass="8292">MGMMGCARTDANDEALFWRHEMERCEEIVRQLDELEREAPTDALREEVRQMKRQVEAVRRVLLGWMPSDA</sequence>
<evidence type="ECO:0000313" key="3">
    <source>
        <dbReference type="Proteomes" id="UP001589785"/>
    </source>
</evidence>